<feature type="chain" id="PRO_5044571038" description="Lysozyme inhibitor LprI N-terminal domain-containing protein" evidence="1">
    <location>
        <begin position="25"/>
        <end position="340"/>
    </location>
</feature>
<reference evidence="6" key="2">
    <citation type="submission" date="2014-06" db="EMBL/GenBank/DDBJ databases">
        <authorList>
            <person name="Winans N.J."/>
            <person name="Newell P.D."/>
            <person name="Douglas A.E."/>
        </authorList>
    </citation>
    <scope>NUCLEOTIDE SEQUENCE [LARGE SCALE GENOMIC DNA]</scope>
</reference>
<protein>
    <recommendedName>
        <fullName evidence="8">Lysozyme inhibitor LprI N-terminal domain-containing protein</fullName>
    </recommendedName>
</protein>
<evidence type="ECO:0000313" key="2">
    <source>
        <dbReference type="EMBL" id="GAN64139.1"/>
    </source>
</evidence>
<keyword evidence="5" id="KW-1185">Reference proteome</keyword>
<name>A0A252ANT5_9PROT</name>
<reference evidence="2 5" key="1">
    <citation type="submission" date="2012-11" db="EMBL/GenBank/DDBJ databases">
        <title>Whole genome sequence of Acetobacter indonesiensis 5H-1.</title>
        <authorList>
            <person name="Azuma Y."/>
            <person name="Higashiura N."/>
            <person name="Hirakawa H."/>
            <person name="Matsushita K."/>
        </authorList>
    </citation>
    <scope>NUCLEOTIDE SEQUENCE [LARGE SCALE GENOMIC DNA]</scope>
    <source>
        <strain evidence="2 5">5H-1</strain>
    </source>
</reference>
<evidence type="ECO:0000256" key="1">
    <source>
        <dbReference type="SAM" id="SignalP"/>
    </source>
</evidence>
<comment type="caution">
    <text evidence="4">The sequence shown here is derived from an EMBL/GenBank/DDBJ whole genome shotgun (WGS) entry which is preliminary data.</text>
</comment>
<evidence type="ECO:0000313" key="6">
    <source>
        <dbReference type="Proteomes" id="UP000194641"/>
    </source>
</evidence>
<dbReference type="RefSeq" id="WP_048847288.1">
    <property type="nucleotide sequence ID" value="NZ_BAMW01000050.1"/>
</dbReference>
<evidence type="ECO:0000313" key="4">
    <source>
        <dbReference type="EMBL" id="OUI91545.1"/>
    </source>
</evidence>
<dbReference type="Proteomes" id="UP000032673">
    <property type="component" value="Unassembled WGS sequence"/>
</dbReference>
<evidence type="ECO:0008006" key="8">
    <source>
        <dbReference type="Google" id="ProtNLM"/>
    </source>
</evidence>
<organism evidence="4 6">
    <name type="scientific">Acetobacter indonesiensis</name>
    <dbReference type="NCBI Taxonomy" id="104101"/>
    <lineage>
        <taxon>Bacteria</taxon>
        <taxon>Pseudomonadati</taxon>
        <taxon>Pseudomonadota</taxon>
        <taxon>Alphaproteobacteria</taxon>
        <taxon>Acetobacterales</taxon>
        <taxon>Acetobacteraceae</taxon>
        <taxon>Acetobacter</taxon>
    </lineage>
</organism>
<accession>A0A252ANT5</accession>
<dbReference type="Proteomes" id="UP000194641">
    <property type="component" value="Unassembled WGS sequence"/>
</dbReference>
<dbReference type="EMBL" id="BAMW01000050">
    <property type="protein sequence ID" value="GAN64139.1"/>
    <property type="molecule type" value="Genomic_DNA"/>
</dbReference>
<gene>
    <name evidence="2" type="ORF">Abin_053_108</name>
    <name evidence="3" type="ORF">AIN02nite_17480</name>
    <name evidence="4" type="ORF">HK17_11425</name>
</gene>
<dbReference type="Gene3D" id="1.20.1270.180">
    <property type="match status" value="1"/>
</dbReference>
<reference evidence="3 7" key="4">
    <citation type="submission" date="2019-07" db="EMBL/GenBank/DDBJ databases">
        <title>Whole genome shotgun sequence of Acetobacter indonesiensis NBRC 16471.</title>
        <authorList>
            <person name="Hosoyama A."/>
            <person name="Uohara A."/>
            <person name="Ohji S."/>
            <person name="Ichikawa N."/>
        </authorList>
    </citation>
    <scope>NUCLEOTIDE SEQUENCE [LARGE SCALE GENOMIC DNA]</scope>
    <source>
        <strain evidence="3 7">NBRC 16471</strain>
    </source>
</reference>
<proteinExistence type="predicted"/>
<dbReference type="AlphaFoldDB" id="A0A252ANT5"/>
<keyword evidence="1" id="KW-0732">Signal</keyword>
<evidence type="ECO:0000313" key="7">
    <source>
        <dbReference type="Proteomes" id="UP000321104"/>
    </source>
</evidence>
<sequence length="340" mass="37456">MVTLQQIIRTAAVFAALSPLTAYAADNASGAIDRACAKVAAVRPPAADRPTPAQRNTLAGCDSEALYYGIGQKADPEKARLCAFIEQEKETDTQPEGFSGSHILMMIYANGKGAQRNTPYAIHLACTSSWAPAERDSRVQHLMGKKESWYKSDFEFCDDATSGLTGGYCTAHDLRFKKVKQDAALNNFKNHLSDKDQAAFATLQKAQAAWAQARSDKEIDLSGTSRASFGLDEENLQNQDFIDMLERVQNGKPPAFGPTQFAQANAKMQDTLTKLAAKKDTLQDGTVTVQSIQQAQTVWIAYRDAWADFIKTAYPSWTQASIKTWLTMKRVDMLMHLLPN</sequence>
<evidence type="ECO:0000313" key="5">
    <source>
        <dbReference type="Proteomes" id="UP000032673"/>
    </source>
</evidence>
<dbReference type="EMBL" id="JOPA01000035">
    <property type="protein sequence ID" value="OUI91545.1"/>
    <property type="molecule type" value="Genomic_DNA"/>
</dbReference>
<evidence type="ECO:0000313" key="3">
    <source>
        <dbReference type="EMBL" id="GEN03723.1"/>
    </source>
</evidence>
<feature type="signal peptide" evidence="1">
    <location>
        <begin position="1"/>
        <end position="24"/>
    </location>
</feature>
<reference evidence="4" key="3">
    <citation type="submission" date="2014-06" db="EMBL/GenBank/DDBJ databases">
        <authorList>
            <person name="Ju J."/>
            <person name="Zhang J."/>
        </authorList>
    </citation>
    <scope>NUCLEOTIDE SEQUENCE [LARGE SCALE GENOMIC DNA]</scope>
    <source>
        <strain evidence="4">DmL_051</strain>
    </source>
</reference>
<dbReference type="EMBL" id="BJXQ01000009">
    <property type="protein sequence ID" value="GEN03723.1"/>
    <property type="molecule type" value="Genomic_DNA"/>
</dbReference>
<dbReference type="Proteomes" id="UP000321104">
    <property type="component" value="Unassembled WGS sequence"/>
</dbReference>